<keyword evidence="2" id="KW-1185">Reference proteome</keyword>
<protein>
    <submittedName>
        <fullName evidence="1">Uncharacterized protein</fullName>
    </submittedName>
</protein>
<gene>
    <name evidence="1" type="ORF">MLD38_000957</name>
</gene>
<organism evidence="1 2">
    <name type="scientific">Melastoma candidum</name>
    <dbReference type="NCBI Taxonomy" id="119954"/>
    <lineage>
        <taxon>Eukaryota</taxon>
        <taxon>Viridiplantae</taxon>
        <taxon>Streptophyta</taxon>
        <taxon>Embryophyta</taxon>
        <taxon>Tracheophyta</taxon>
        <taxon>Spermatophyta</taxon>
        <taxon>Magnoliopsida</taxon>
        <taxon>eudicotyledons</taxon>
        <taxon>Gunneridae</taxon>
        <taxon>Pentapetalae</taxon>
        <taxon>rosids</taxon>
        <taxon>malvids</taxon>
        <taxon>Myrtales</taxon>
        <taxon>Melastomataceae</taxon>
        <taxon>Melastomatoideae</taxon>
        <taxon>Melastomateae</taxon>
        <taxon>Melastoma</taxon>
    </lineage>
</organism>
<proteinExistence type="predicted"/>
<sequence>MSLLFLLYLAGSIQPRFTADARAVPGTMPAEPMEEERRRSAVTQSLIGSRPPSCDGRCKGCGRRCMAAQVPVAPQKIRIQRSPAAKSLEYARGDDISNYKPMTWKCRCGDIYYNP</sequence>
<evidence type="ECO:0000313" key="2">
    <source>
        <dbReference type="Proteomes" id="UP001057402"/>
    </source>
</evidence>
<evidence type="ECO:0000313" key="1">
    <source>
        <dbReference type="EMBL" id="KAI4388646.1"/>
    </source>
</evidence>
<reference evidence="2" key="1">
    <citation type="journal article" date="2023" name="Front. Plant Sci.">
        <title>Chromosomal-level genome assembly of Melastoma candidum provides insights into trichome evolution.</title>
        <authorList>
            <person name="Zhong Y."/>
            <person name="Wu W."/>
            <person name="Sun C."/>
            <person name="Zou P."/>
            <person name="Liu Y."/>
            <person name="Dai S."/>
            <person name="Zhou R."/>
        </authorList>
    </citation>
    <scope>NUCLEOTIDE SEQUENCE [LARGE SCALE GENOMIC DNA]</scope>
</reference>
<name>A0ACB9SDN4_9MYRT</name>
<comment type="caution">
    <text evidence="1">The sequence shown here is derived from an EMBL/GenBank/DDBJ whole genome shotgun (WGS) entry which is preliminary data.</text>
</comment>
<accession>A0ACB9SDN4</accession>
<dbReference type="EMBL" id="CM042880">
    <property type="protein sequence ID" value="KAI4388646.1"/>
    <property type="molecule type" value="Genomic_DNA"/>
</dbReference>
<dbReference type="Proteomes" id="UP001057402">
    <property type="component" value="Chromosome 1"/>
</dbReference>